<proteinExistence type="predicted"/>
<keyword evidence="2" id="KW-0472">Membrane</keyword>
<feature type="compositionally biased region" description="Pro residues" evidence="1">
    <location>
        <begin position="562"/>
        <end position="573"/>
    </location>
</feature>
<gene>
    <name evidence="3" type="ORF">Poly24_23000</name>
</gene>
<feature type="compositionally biased region" description="Low complexity" evidence="1">
    <location>
        <begin position="574"/>
        <end position="590"/>
    </location>
</feature>
<dbReference type="Proteomes" id="UP000315082">
    <property type="component" value="Chromosome"/>
</dbReference>
<feature type="transmembrane region" description="Helical" evidence="2">
    <location>
        <begin position="12"/>
        <end position="33"/>
    </location>
</feature>
<dbReference type="RefSeq" id="WP_197452494.1">
    <property type="nucleotide sequence ID" value="NZ_CP036348.1"/>
</dbReference>
<keyword evidence="4" id="KW-1185">Reference proteome</keyword>
<feature type="region of interest" description="Disordered" evidence="1">
    <location>
        <begin position="525"/>
        <end position="590"/>
    </location>
</feature>
<keyword evidence="2" id="KW-1133">Transmembrane helix</keyword>
<evidence type="ECO:0000256" key="2">
    <source>
        <dbReference type="SAM" id="Phobius"/>
    </source>
</evidence>
<dbReference type="KEGG" id="rcf:Poly24_23000"/>
<accession>A0A518JSS5</accession>
<keyword evidence="2" id="KW-0812">Transmembrane</keyword>
<evidence type="ECO:0000256" key="1">
    <source>
        <dbReference type="SAM" id="MobiDB-lite"/>
    </source>
</evidence>
<organism evidence="3 4">
    <name type="scientific">Rosistilla carotiformis</name>
    <dbReference type="NCBI Taxonomy" id="2528017"/>
    <lineage>
        <taxon>Bacteria</taxon>
        <taxon>Pseudomonadati</taxon>
        <taxon>Planctomycetota</taxon>
        <taxon>Planctomycetia</taxon>
        <taxon>Pirellulales</taxon>
        <taxon>Pirellulaceae</taxon>
        <taxon>Rosistilla</taxon>
    </lineage>
</organism>
<feature type="compositionally biased region" description="Low complexity" evidence="1">
    <location>
        <begin position="537"/>
        <end position="548"/>
    </location>
</feature>
<sequence length="590" mass="62690">MDKLKEKLGPAIKYAFWGVWALVMIVSIAIWWVSTSSLVANAESQKTAINGAYSTLTQIRGTASTHPNPHSHTEMEKRVDILQQDVLAAWERQWEYQEKILVWPTELNKKGTSDFVDAFSKYLPIETTTEFPMPEIDQVDQTLRHRYKLYIEGQLPGLAEVVGAKWTADFKAASNAAGMGMGMGAGGMEMGFQEPMGMGGPGEFGVGPAVSKEPDTLVNWSTASQAMLLEQVFPWRTKEAPSTLDVLYSQEDLWVLKNLLQIVSTVNGNATKPFQATVHEIVEIQLGRAVAGRVGRVSRAAMQMGGDAMGMGMDMGMGSEMGMDMGMGMEMGMGSEMGMGEGGMEAVDPAENRYVNTAYEPISASELRSAMESPSPENAFLNVAKRLPVKLTLKMDQRKLPQLLTACGNARLMVEVRQVRINTSSTGAASGGMGMEMGGMGMEMGGMGMEMGGMGAGFGEMGMTGGGMPGGNRVDEYPFDLPIEVYGVIYIYNPPDLEKLGVEEVTTETVVNDQSIGEAPVANAAGTQAPATPEPAAPNVEPAAGEPPVENPPAPAAVDPPAAVPPVAAPEDPPAAAENPAVAAEPAAAN</sequence>
<evidence type="ECO:0000313" key="3">
    <source>
        <dbReference type="EMBL" id="QDV68590.1"/>
    </source>
</evidence>
<reference evidence="3 4" key="1">
    <citation type="submission" date="2019-02" db="EMBL/GenBank/DDBJ databases">
        <title>Deep-cultivation of Planctomycetes and their phenomic and genomic characterization uncovers novel biology.</title>
        <authorList>
            <person name="Wiegand S."/>
            <person name="Jogler M."/>
            <person name="Boedeker C."/>
            <person name="Pinto D."/>
            <person name="Vollmers J."/>
            <person name="Rivas-Marin E."/>
            <person name="Kohn T."/>
            <person name="Peeters S.H."/>
            <person name="Heuer A."/>
            <person name="Rast P."/>
            <person name="Oberbeckmann S."/>
            <person name="Bunk B."/>
            <person name="Jeske O."/>
            <person name="Meyerdierks A."/>
            <person name="Storesund J.E."/>
            <person name="Kallscheuer N."/>
            <person name="Luecker S."/>
            <person name="Lage O.M."/>
            <person name="Pohl T."/>
            <person name="Merkel B.J."/>
            <person name="Hornburger P."/>
            <person name="Mueller R.-W."/>
            <person name="Bruemmer F."/>
            <person name="Labrenz M."/>
            <person name="Spormann A.M."/>
            <person name="Op den Camp H."/>
            <person name="Overmann J."/>
            <person name="Amann R."/>
            <person name="Jetten M.S.M."/>
            <person name="Mascher T."/>
            <person name="Medema M.H."/>
            <person name="Devos D.P."/>
            <person name="Kaster A.-K."/>
            <person name="Ovreas L."/>
            <person name="Rohde M."/>
            <person name="Galperin M.Y."/>
            <person name="Jogler C."/>
        </authorList>
    </citation>
    <scope>NUCLEOTIDE SEQUENCE [LARGE SCALE GENOMIC DNA]</scope>
    <source>
        <strain evidence="3 4">Poly24</strain>
    </source>
</reference>
<dbReference type="EMBL" id="CP036348">
    <property type="protein sequence ID" value="QDV68590.1"/>
    <property type="molecule type" value="Genomic_DNA"/>
</dbReference>
<protein>
    <submittedName>
        <fullName evidence="3">Uncharacterized protein</fullName>
    </submittedName>
</protein>
<evidence type="ECO:0000313" key="4">
    <source>
        <dbReference type="Proteomes" id="UP000315082"/>
    </source>
</evidence>
<name>A0A518JSS5_9BACT</name>
<dbReference type="AlphaFoldDB" id="A0A518JSS5"/>